<evidence type="ECO:0000313" key="1">
    <source>
        <dbReference type="EMBL" id="KAE9405182.1"/>
    </source>
</evidence>
<name>A0A6A4I0D5_9AGAR</name>
<gene>
    <name evidence="1" type="ORF">BT96DRAFT_360373</name>
</gene>
<dbReference type="EMBL" id="ML769411">
    <property type="protein sequence ID" value="KAE9405182.1"/>
    <property type="molecule type" value="Genomic_DNA"/>
</dbReference>
<organism evidence="1 2">
    <name type="scientific">Gymnopus androsaceus JB14</name>
    <dbReference type="NCBI Taxonomy" id="1447944"/>
    <lineage>
        <taxon>Eukaryota</taxon>
        <taxon>Fungi</taxon>
        <taxon>Dikarya</taxon>
        <taxon>Basidiomycota</taxon>
        <taxon>Agaricomycotina</taxon>
        <taxon>Agaricomycetes</taxon>
        <taxon>Agaricomycetidae</taxon>
        <taxon>Agaricales</taxon>
        <taxon>Marasmiineae</taxon>
        <taxon>Omphalotaceae</taxon>
        <taxon>Gymnopus</taxon>
    </lineage>
</organism>
<dbReference type="AlphaFoldDB" id="A0A6A4I0D5"/>
<protein>
    <submittedName>
        <fullName evidence="1">Uncharacterized protein</fullName>
    </submittedName>
</protein>
<proteinExistence type="predicted"/>
<sequence length="138" mass="16230">MFSGLKVESSLHSNAYKELISRLSVWRFPTPKWTEEYAPLYPRSVIVVLLRRLKSPGLLTFQWPTLKLCMSKLTVFRKPRIPAIESFCMELSHIANLRKIGFNFRPTWSLNLIILQRDTIVHWFPKARRSWEVSGEVV</sequence>
<reference evidence="1" key="1">
    <citation type="journal article" date="2019" name="Environ. Microbiol.">
        <title>Fungal ecological strategies reflected in gene transcription - a case study of two litter decomposers.</title>
        <authorList>
            <person name="Barbi F."/>
            <person name="Kohler A."/>
            <person name="Barry K."/>
            <person name="Baskaran P."/>
            <person name="Daum C."/>
            <person name="Fauchery L."/>
            <person name="Ihrmark K."/>
            <person name="Kuo A."/>
            <person name="LaButti K."/>
            <person name="Lipzen A."/>
            <person name="Morin E."/>
            <person name="Grigoriev I.V."/>
            <person name="Henrissat B."/>
            <person name="Lindahl B."/>
            <person name="Martin F."/>
        </authorList>
    </citation>
    <scope>NUCLEOTIDE SEQUENCE</scope>
    <source>
        <strain evidence="1">JB14</strain>
    </source>
</reference>
<dbReference type="Proteomes" id="UP000799118">
    <property type="component" value="Unassembled WGS sequence"/>
</dbReference>
<accession>A0A6A4I0D5</accession>
<evidence type="ECO:0000313" key="2">
    <source>
        <dbReference type="Proteomes" id="UP000799118"/>
    </source>
</evidence>
<keyword evidence="2" id="KW-1185">Reference proteome</keyword>